<evidence type="ECO:0000313" key="4">
    <source>
        <dbReference type="EMBL" id="GJT51105.1"/>
    </source>
</evidence>
<dbReference type="Proteomes" id="UP001151760">
    <property type="component" value="Unassembled WGS sequence"/>
</dbReference>
<dbReference type="EMBL" id="BQNB010016378">
    <property type="protein sequence ID" value="GJT51105.1"/>
    <property type="molecule type" value="Genomic_DNA"/>
</dbReference>
<keyword evidence="4" id="KW-0695">RNA-directed DNA polymerase</keyword>
<feature type="domain" description="Reverse transcriptase/retrotransposon-derived protein RNase H-like" evidence="2">
    <location>
        <begin position="458"/>
        <end position="494"/>
    </location>
</feature>
<feature type="compositionally biased region" description="Basic and acidic residues" evidence="1">
    <location>
        <begin position="212"/>
        <end position="232"/>
    </location>
</feature>
<dbReference type="InterPro" id="IPR043502">
    <property type="entry name" value="DNA/RNA_pol_sf"/>
</dbReference>
<keyword evidence="4" id="KW-0548">Nucleotidyltransferase</keyword>
<dbReference type="PANTHER" id="PTHR46148:SF57">
    <property type="entry name" value="OS12G0499874 PROTEIN"/>
    <property type="match status" value="1"/>
</dbReference>
<dbReference type="Pfam" id="PF17919">
    <property type="entry name" value="RT_RNaseH_2"/>
    <property type="match status" value="1"/>
</dbReference>
<gene>
    <name evidence="4" type="ORF">Tco_0977262</name>
</gene>
<name>A0ABQ5EJK7_9ASTR</name>
<dbReference type="InterPro" id="IPR041577">
    <property type="entry name" value="RT_RNaseH_2"/>
</dbReference>
<keyword evidence="4" id="KW-0808">Transferase</keyword>
<evidence type="ECO:0000259" key="3">
    <source>
        <dbReference type="Pfam" id="PF24626"/>
    </source>
</evidence>
<dbReference type="PANTHER" id="PTHR46148">
    <property type="entry name" value="CHROMO DOMAIN-CONTAINING PROTEIN"/>
    <property type="match status" value="1"/>
</dbReference>
<keyword evidence="5" id="KW-1185">Reference proteome</keyword>
<comment type="caution">
    <text evidence="4">The sequence shown here is derived from an EMBL/GenBank/DDBJ whole genome shotgun (WGS) entry which is preliminary data.</text>
</comment>
<feature type="domain" description="Tf2-1-like SH3-like" evidence="3">
    <location>
        <begin position="629"/>
        <end position="667"/>
    </location>
</feature>
<sequence length="740" mass="83458">MLTFRVSFSGRRDTLMICIFVGIKRLHDDLEVTVAKVCVTAAKYNLVLVGGRTSDQDGQGGDRGIRANGGIDEFPDFFTVIAQQLQDLLPTIIAQVGREAAVGMTWEDFKVLMRNKLCSNNEMKKLETKFWCHAMVGVGHVAYTDRFHKLARLVLHLVTPHNKRIKRYIYGLAPHICAMVAATEPTTIQSVVLKAGMLTAQAIMIGSLRKNVEKRGNGGKPNRDGNVRDDHKRSRTGSAFASTTKPVRREYTGAAAKCTNCNFHHYPEMPCPARGTCFEYGGIDHYKASCPRLNRAPGQGGICPNQAMAIEGGQGHGNNGDPARGRDFVMGAEEALHDPNIIPVRIPLPNDKILRVLGEKREEKMKHLMSAKTEEQKLEDIIVVRNFPDVFPDDLSGLPPSREFEFRIDLIPGAMPVIKSPYRLVPSEMEELSNPSKIEVVKNWEAPRTPSEVRSFLEAFQILKDKLCNAPVLALPDRPEDFVVYCDASCIGLGENNPKRVRAVNMTRQSSKKDRILAAHNEASEISQYTDINGYEARLTDGTYSDGAWYYLDQIWVPLTGDTDGQSKRTIQTLEDMLRACVMDFEGRPEIVQETTKKISQIKDRLKATRDRQKSYADKRRKPLELSVGDHVLLKVLPWKGVVRFGKKGKLAPRFVGPFEITERIDPTLHVPLEKIQVDAKLNFVEEPVEILEWEFKKLKRSRIPIVKARWNSKRGPEFTWEHEDQMKLKYPHLFSSSTS</sequence>
<protein>
    <submittedName>
        <fullName evidence="4">Reverse transcriptase domain-containing protein</fullName>
    </submittedName>
</protein>
<evidence type="ECO:0000256" key="1">
    <source>
        <dbReference type="SAM" id="MobiDB-lite"/>
    </source>
</evidence>
<accession>A0ABQ5EJK7</accession>
<dbReference type="Pfam" id="PF24626">
    <property type="entry name" value="SH3_Tf2-1"/>
    <property type="match status" value="1"/>
</dbReference>
<reference evidence="4" key="1">
    <citation type="journal article" date="2022" name="Int. J. Mol. Sci.">
        <title>Draft Genome of Tanacetum Coccineum: Genomic Comparison of Closely Related Tanacetum-Family Plants.</title>
        <authorList>
            <person name="Yamashiro T."/>
            <person name="Shiraishi A."/>
            <person name="Nakayama K."/>
            <person name="Satake H."/>
        </authorList>
    </citation>
    <scope>NUCLEOTIDE SEQUENCE</scope>
</reference>
<dbReference type="GO" id="GO:0003964">
    <property type="term" value="F:RNA-directed DNA polymerase activity"/>
    <property type="evidence" value="ECO:0007669"/>
    <property type="project" value="UniProtKB-KW"/>
</dbReference>
<feature type="compositionally biased region" description="Polar residues" evidence="1">
    <location>
        <begin position="236"/>
        <end position="245"/>
    </location>
</feature>
<dbReference type="SUPFAM" id="SSF56672">
    <property type="entry name" value="DNA/RNA polymerases"/>
    <property type="match status" value="1"/>
</dbReference>
<dbReference type="InterPro" id="IPR056924">
    <property type="entry name" value="SH3_Tf2-1"/>
</dbReference>
<feature type="region of interest" description="Disordered" evidence="1">
    <location>
        <begin position="212"/>
        <end position="246"/>
    </location>
</feature>
<reference evidence="4" key="2">
    <citation type="submission" date="2022-01" db="EMBL/GenBank/DDBJ databases">
        <authorList>
            <person name="Yamashiro T."/>
            <person name="Shiraishi A."/>
            <person name="Satake H."/>
            <person name="Nakayama K."/>
        </authorList>
    </citation>
    <scope>NUCLEOTIDE SEQUENCE</scope>
</reference>
<evidence type="ECO:0000259" key="2">
    <source>
        <dbReference type="Pfam" id="PF17919"/>
    </source>
</evidence>
<organism evidence="4 5">
    <name type="scientific">Tanacetum coccineum</name>
    <dbReference type="NCBI Taxonomy" id="301880"/>
    <lineage>
        <taxon>Eukaryota</taxon>
        <taxon>Viridiplantae</taxon>
        <taxon>Streptophyta</taxon>
        <taxon>Embryophyta</taxon>
        <taxon>Tracheophyta</taxon>
        <taxon>Spermatophyta</taxon>
        <taxon>Magnoliopsida</taxon>
        <taxon>eudicotyledons</taxon>
        <taxon>Gunneridae</taxon>
        <taxon>Pentapetalae</taxon>
        <taxon>asterids</taxon>
        <taxon>campanulids</taxon>
        <taxon>Asterales</taxon>
        <taxon>Asteraceae</taxon>
        <taxon>Asteroideae</taxon>
        <taxon>Anthemideae</taxon>
        <taxon>Anthemidinae</taxon>
        <taxon>Tanacetum</taxon>
    </lineage>
</organism>
<proteinExistence type="predicted"/>
<evidence type="ECO:0000313" key="5">
    <source>
        <dbReference type="Proteomes" id="UP001151760"/>
    </source>
</evidence>